<dbReference type="RefSeq" id="WP_097030069.1">
    <property type="nucleotide sequence ID" value="NZ_OAOQ01000004.1"/>
</dbReference>
<feature type="region of interest" description="Disordered" evidence="1">
    <location>
        <begin position="600"/>
        <end position="665"/>
    </location>
</feature>
<accession>A0A285CS67</accession>
<feature type="signal peptide" evidence="2">
    <location>
        <begin position="1"/>
        <end position="23"/>
    </location>
</feature>
<feature type="chain" id="PRO_5012199587" evidence="2">
    <location>
        <begin position="24"/>
        <end position="680"/>
    </location>
</feature>
<gene>
    <name evidence="3" type="ORF">SAMN05878503_104266</name>
</gene>
<dbReference type="EMBL" id="OAOQ01000004">
    <property type="protein sequence ID" value="SNX69886.1"/>
    <property type="molecule type" value="Genomic_DNA"/>
</dbReference>
<dbReference type="OrthoDB" id="7847197at2"/>
<evidence type="ECO:0000313" key="3">
    <source>
        <dbReference type="EMBL" id="SNX69886.1"/>
    </source>
</evidence>
<proteinExistence type="predicted"/>
<keyword evidence="2" id="KW-0732">Signal</keyword>
<protein>
    <submittedName>
        <fullName evidence="3">Uncharacterized protein</fullName>
    </submittedName>
</protein>
<sequence>MIPRGAFLGLVPLLAVVASPLIAANVAIRTGEHPGFTRIVVDDPKIQGWQVGRSPDGYILRLMPEGFGFDLANAFRSIGRDRLASIRVDDAGQLHLGLACNCHVMPREIRPGVIVIDIQDGSAPVGSIFENSLPAAGAPPIAGLRPRPRPVAESKPYDWRAVETPTKQLEPVIQEPALEAMRMSLIEQLSRGAASGAVDFVAPPTVDESPTDALPPQMQILPTPGFDPASADRLPETLTAAGSDCVSDDRLAIATWGNDQPVAQQMAAALAGLSGEFDEPRPEDLGIAIRFYLYLGFGAEARQLMHAFQASDPDRELWDSLAQVLDGKRNPEGPLAGMAGCDTAASLWSVLAQPPVSGRSLNSPAVLRSFSALPVHLRRHLGPRLAEDFLTFGDAASARSVRDAMMRAPGDAGVAAHLADARLDLAEDAGTSLEDLSNISRRTGPTGAEALALLTLERIGRGEVPPGADLTTMAALLAENQGTEVGARLGHAYRLALAATGDFETAFRRSDLAPTIEPEIWKILAERGADSAILAHAVMGADKPRPELPDATRQMLAERLLALSLSGPADFWLRDGPKLPAEAARLEVRVLPTQGADAVAPDIRSPVVQEDPASRPSASSSGATEDVTQTPETDLLTGAGSSPQSKGDGDSGPLARSRALISESSAARARIEALLRNPDR</sequence>
<dbReference type="AlphaFoldDB" id="A0A285CS67"/>
<organism evidence="3 4">
    <name type="scientific">Cereibacter ovatus</name>
    <dbReference type="NCBI Taxonomy" id="439529"/>
    <lineage>
        <taxon>Bacteria</taxon>
        <taxon>Pseudomonadati</taxon>
        <taxon>Pseudomonadota</taxon>
        <taxon>Alphaproteobacteria</taxon>
        <taxon>Rhodobacterales</taxon>
        <taxon>Paracoccaceae</taxon>
        <taxon>Cereibacter</taxon>
    </lineage>
</organism>
<reference evidence="4" key="1">
    <citation type="submission" date="2017-08" db="EMBL/GenBank/DDBJ databases">
        <authorList>
            <person name="Varghese N."/>
            <person name="Submissions S."/>
        </authorList>
    </citation>
    <scope>NUCLEOTIDE SEQUENCE [LARGE SCALE GENOMIC DNA]</scope>
    <source>
        <strain evidence="4">JA234</strain>
    </source>
</reference>
<name>A0A285CS67_9RHOB</name>
<dbReference type="Proteomes" id="UP000219467">
    <property type="component" value="Unassembled WGS sequence"/>
</dbReference>
<feature type="compositionally biased region" description="Polar residues" evidence="1">
    <location>
        <begin position="622"/>
        <end position="632"/>
    </location>
</feature>
<evidence type="ECO:0000256" key="2">
    <source>
        <dbReference type="SAM" id="SignalP"/>
    </source>
</evidence>
<evidence type="ECO:0000256" key="1">
    <source>
        <dbReference type="SAM" id="MobiDB-lite"/>
    </source>
</evidence>
<evidence type="ECO:0000313" key="4">
    <source>
        <dbReference type="Proteomes" id="UP000219467"/>
    </source>
</evidence>
<feature type="compositionally biased region" description="Low complexity" evidence="1">
    <location>
        <begin position="654"/>
        <end position="665"/>
    </location>
</feature>
<keyword evidence="4" id="KW-1185">Reference proteome</keyword>